<feature type="domain" description="DUF1508" evidence="1">
    <location>
        <begin position="10"/>
        <end position="55"/>
    </location>
</feature>
<proteinExistence type="predicted"/>
<dbReference type="Pfam" id="PF07411">
    <property type="entry name" value="DUF1508"/>
    <property type="match status" value="1"/>
</dbReference>
<dbReference type="AlphaFoldDB" id="A0A1H2WF74"/>
<dbReference type="OrthoDB" id="9802792at2"/>
<accession>A0A1H2WF74</accession>
<dbReference type="Proteomes" id="UP000199441">
    <property type="component" value="Unassembled WGS sequence"/>
</dbReference>
<dbReference type="SUPFAM" id="SSF160113">
    <property type="entry name" value="YegP-like"/>
    <property type="match status" value="1"/>
</dbReference>
<reference evidence="3" key="1">
    <citation type="submission" date="2016-10" db="EMBL/GenBank/DDBJ databases">
        <authorList>
            <person name="Varghese N."/>
            <person name="Submissions S."/>
        </authorList>
    </citation>
    <scope>NUCLEOTIDE SEQUENCE [LARGE SCALE GENOMIC DNA]</scope>
    <source>
        <strain evidence="3">DSM 26922</strain>
    </source>
</reference>
<evidence type="ECO:0000313" key="3">
    <source>
        <dbReference type="Proteomes" id="UP000199441"/>
    </source>
</evidence>
<dbReference type="RefSeq" id="WP_089946588.1">
    <property type="nucleotide sequence ID" value="NZ_FNOI01000002.1"/>
</dbReference>
<protein>
    <submittedName>
        <fullName evidence="2">Uncharacterized conserved protein YegP, UPF0339 family</fullName>
    </submittedName>
</protein>
<sequence length="55" mass="6178">MNYYIYKDTIGDWRWNLKASNGRIVADSAEGYRNKSDCLNGISLVKGSSSAPVYE</sequence>
<dbReference type="EMBL" id="FNOI01000002">
    <property type="protein sequence ID" value="SDW79177.1"/>
    <property type="molecule type" value="Genomic_DNA"/>
</dbReference>
<organism evidence="2 3">
    <name type="scientific">Litoreibacter albidus</name>
    <dbReference type="NCBI Taxonomy" id="670155"/>
    <lineage>
        <taxon>Bacteria</taxon>
        <taxon>Pseudomonadati</taxon>
        <taxon>Pseudomonadota</taxon>
        <taxon>Alphaproteobacteria</taxon>
        <taxon>Rhodobacterales</taxon>
        <taxon>Roseobacteraceae</taxon>
        <taxon>Litoreibacter</taxon>
    </lineage>
</organism>
<dbReference type="Gene3D" id="3.30.160.160">
    <property type="entry name" value="YegP-like"/>
    <property type="match status" value="1"/>
</dbReference>
<evidence type="ECO:0000313" key="2">
    <source>
        <dbReference type="EMBL" id="SDW79177.1"/>
    </source>
</evidence>
<dbReference type="InterPro" id="IPR036913">
    <property type="entry name" value="YegP-like_sf"/>
</dbReference>
<keyword evidence="3" id="KW-1185">Reference proteome</keyword>
<evidence type="ECO:0000259" key="1">
    <source>
        <dbReference type="Pfam" id="PF07411"/>
    </source>
</evidence>
<dbReference type="STRING" id="670155.SAMN04488001_1820"/>
<dbReference type="InterPro" id="IPR010879">
    <property type="entry name" value="DUF1508"/>
</dbReference>
<gene>
    <name evidence="2" type="ORF">SAMN04488001_1820</name>
</gene>
<name>A0A1H2WF74_9RHOB</name>